<name>A0A9W9C8N9_9PLEO</name>
<dbReference type="Pfam" id="PF12584">
    <property type="entry name" value="TRAPPC10"/>
    <property type="match status" value="1"/>
</dbReference>
<proteinExistence type="predicted"/>
<sequence>MNTPGNGAPAVGAPDVAYKQKQSETAMMDGLSSSKVTVEYHDPSGLFSLVREQLVSRLPLRNLHWKAPTRPLRSIDSLHVDLVPSADTASQAEIAASTPTSTTTDHGKGASKERRHQIPGLRQTPYLKVYILRCDDSDTYKTTARKQVREWVKTHTPPSQSSSSASKQENHDAFEWMIIHVVLPDTPAASQPRGSASTASGEKEKSNLASRFTKGTTTLLEKLRADFDTASKSAPERVAQVRLQKDSVPPHMLPQAPVTSPPVTEGPQEQERAWTDVIVKFKQLILRSFDQRVGQYEDDIREKDSQRSLPGWNFCTFFILKEGLARGFESVGLVEDALLGYDELSVGLDTVIREQATEGSTAQGGVISDYSKDLFEQASALLDYSRKELDNENGQQPQFHDDSPINANKKDYRGQILSNNISVFDFRTYIFARQMSLLLRLGNSQSARSDLATKLQPRLNADGLQRSVDDSNVGIKSGSLSVDSEDLFSLAELCSRALNFITFAGRLLRSDLLNGAKAHESPFPEQFLDNIVRSWTFSALDQILRETTTSSLPFTKYFGDAGTGSSSKTLPFGKNAKEQKISLSEPKSMIHPSRSSSLNNGRPQSVDVPYAQAPASAQTIFENGQYQDRSTPQQESSLPQVKNGQQELAGTRAQLLAIQRRILEHVGKTLGWTVGWTSVLPTLEPKEEFNDVDLDDDKVDSNEKDSSDEEEPSPDNVIAQESVAGVSAPTLRNAMSGIDKFRQFYETLSDLIVKHYMAAGQTKASESVLGDLAALRFELGDVAAAAMYFGRMASTFGESRWNTVETTMLKMYAHCLKKLNRKDEFVRTLLDVLAKSAASKRAIRIHKMGGNLAERSPIPHDWLNDDQVNTSGIFSELVEYSQQLPYDVNVQMAKYFNDIAVEPYVRHFDDKDGFQLRIQFRHLLEDEIEFDQARVRLVDATAQGKDIWLESTEAAQVKNGICRTWLSSNINTTGAYIVDKVILQTKRIAFVHEPFTKAEATTPLGIITSVSASSLKSAKKNRVLCFPPKEAFEARLYLSHFIHIDKPRYIEITCSSGWNTIQRTEIRLKAASAGLRLRTANAITTSGNVQIMEKPNPGVIRTGEIAANTTVTFQIPYETETLLPDLTVKLEIDYFTENGQFQYYSSFTIPVELPLDVNVHDHFKNASLYSKFNIKTASQVPLEITDVSLEGSGEYDVSAPKRPKGPFQVFPKQPVAVTYKVTKKGVEAGGRRKSQVANNGSLALSVEYRCLDEEVLERVRALFGHAVENGPVHRLARLLISTFTDRFRHRILPPQFERIALLQQVDMGPYDEMGWEECIESLPQTVRDDTRSWLQKWYQSHRSILLAKTVGSEPPISGATPPSPYPPRRMTITVSIPQTHILHTASLSLVSEQNPSSHGSRIAVVGQPLMAELSIKHTRRWCTQSSLLSAANLSNPDDSIDFIYTLEASPDTWLVAGQRRAHFTAKEDETQKFSIMLIPLRPGTALLPNVDIHARIAPKSEDDKKKDGTGEEEPLNCETDFLTYGECVVVVPDAQIHNIHTFTKLTASLNSLGPLAWLKLSDDQVCFTIIPEQGTQVWAVLSIDTIFDTYAVQSAANNIINLEVPLGPLNRALKSALNATSAQIRLTKKDNIPLLALTISTSSSSNSYSGFPTGGNRDDDTMFDDQFGGNRETIITQEVPVRVLAPDTVSGLHEPQTREPDVHIILPPLMQLKSISDRFTKLALAGTRTSAGTAASRTRLEMAANMHGCLRISIKTDAMNISSVWTDLANPELDPGQVANGDIGIAEHPSTRMKLLGSADGRSEEGWASVRIDGKDWGKVMSVGRLGGRVIACFCHEHALILYVYLPTDGGEDESVLTYYISSYSA</sequence>
<evidence type="ECO:0000256" key="4">
    <source>
        <dbReference type="SAM" id="MobiDB-lite"/>
    </source>
</evidence>
<comment type="caution">
    <text evidence="8">The sequence shown here is derived from an EMBL/GenBank/DDBJ whole genome shotgun (WGS) entry which is preliminary data.</text>
</comment>
<evidence type="ECO:0008006" key="10">
    <source>
        <dbReference type="Google" id="ProtNLM"/>
    </source>
</evidence>
<feature type="compositionally biased region" description="Polar residues" evidence="4">
    <location>
        <begin position="593"/>
        <end position="603"/>
    </location>
</feature>
<feature type="region of interest" description="Disordered" evidence="4">
    <location>
        <begin position="687"/>
        <end position="717"/>
    </location>
</feature>
<dbReference type="GO" id="GO:0005829">
    <property type="term" value="C:cytosol"/>
    <property type="evidence" value="ECO:0007669"/>
    <property type="project" value="GOC"/>
</dbReference>
<feature type="region of interest" description="Disordered" evidence="4">
    <location>
        <begin position="626"/>
        <end position="645"/>
    </location>
</feature>
<dbReference type="EMBL" id="JAPEUX010000007">
    <property type="protein sequence ID" value="KAJ4348614.1"/>
    <property type="molecule type" value="Genomic_DNA"/>
</dbReference>
<comment type="subcellular location">
    <subcellularLocation>
        <location evidence="1">Golgi apparatus</location>
    </subcellularLocation>
</comment>
<feature type="compositionally biased region" description="Polar residues" evidence="4">
    <location>
        <begin position="188"/>
        <end position="200"/>
    </location>
</feature>
<dbReference type="InterPro" id="IPR056913">
    <property type="entry name" value="TRAPPC10/Trs130_N"/>
</dbReference>
<feature type="domain" description="DUF7077" evidence="7">
    <location>
        <begin position="1030"/>
        <end position="1150"/>
    </location>
</feature>
<evidence type="ECO:0000259" key="7">
    <source>
        <dbReference type="Pfam" id="PF23274"/>
    </source>
</evidence>
<feature type="domain" description="TRAPPC10/Trs130 N-terminal" evidence="6">
    <location>
        <begin position="33"/>
        <end position="241"/>
    </location>
</feature>
<evidence type="ECO:0000256" key="2">
    <source>
        <dbReference type="ARBA" id="ARBA00022448"/>
    </source>
</evidence>
<reference evidence="8" key="1">
    <citation type="submission" date="2022-10" db="EMBL/GenBank/DDBJ databases">
        <title>Tapping the CABI collections for fungal endophytes: first genome assemblies for Collariella, Neodidymelliopsis, Ascochyta clinopodiicola, Didymella pomorum, Didymosphaeria variabile, Neocosmospora piperis and Neocucurbitaria cava.</title>
        <authorList>
            <person name="Hill R."/>
        </authorList>
    </citation>
    <scope>NUCLEOTIDE SEQUENCE</scope>
    <source>
        <strain evidence="8">IMI 356815</strain>
    </source>
</reference>
<dbReference type="Proteomes" id="UP001140513">
    <property type="component" value="Unassembled WGS sequence"/>
</dbReference>
<feature type="region of interest" description="Disordered" evidence="4">
    <location>
        <begin position="581"/>
        <end position="607"/>
    </location>
</feature>
<dbReference type="InterPro" id="IPR055505">
    <property type="entry name" value="DUF7077"/>
</dbReference>
<feature type="domain" description="TRAPPC10/Trs130 N-terminal" evidence="6">
    <location>
        <begin position="268"/>
        <end position="445"/>
    </location>
</feature>
<organism evidence="8 9">
    <name type="scientific">Didymosphaeria variabile</name>
    <dbReference type="NCBI Taxonomy" id="1932322"/>
    <lineage>
        <taxon>Eukaryota</taxon>
        <taxon>Fungi</taxon>
        <taxon>Dikarya</taxon>
        <taxon>Ascomycota</taxon>
        <taxon>Pezizomycotina</taxon>
        <taxon>Dothideomycetes</taxon>
        <taxon>Pleosporomycetidae</taxon>
        <taxon>Pleosporales</taxon>
        <taxon>Massarineae</taxon>
        <taxon>Didymosphaeriaceae</taxon>
        <taxon>Didymosphaeria</taxon>
    </lineage>
</organism>
<evidence type="ECO:0000313" key="9">
    <source>
        <dbReference type="Proteomes" id="UP001140513"/>
    </source>
</evidence>
<evidence type="ECO:0000313" key="8">
    <source>
        <dbReference type="EMBL" id="KAJ4348614.1"/>
    </source>
</evidence>
<dbReference type="GO" id="GO:1990071">
    <property type="term" value="C:TRAPPII protein complex"/>
    <property type="evidence" value="ECO:0007669"/>
    <property type="project" value="InterPro"/>
</dbReference>
<dbReference type="InterPro" id="IPR022233">
    <property type="entry name" value="TRAPPC10/Trs130_C"/>
</dbReference>
<dbReference type="InterPro" id="IPR045126">
    <property type="entry name" value="TRAPPC10/Trs130"/>
</dbReference>
<dbReference type="Pfam" id="PF23036">
    <property type="entry name" value="TRAPPC10_1st"/>
    <property type="match status" value="2"/>
</dbReference>
<dbReference type="InterPro" id="IPR007150">
    <property type="entry name" value="HUS1/Mec3"/>
</dbReference>
<evidence type="ECO:0000256" key="3">
    <source>
        <dbReference type="ARBA" id="ARBA00023034"/>
    </source>
</evidence>
<feature type="region of interest" description="Disordered" evidence="4">
    <location>
        <begin position="187"/>
        <end position="210"/>
    </location>
</feature>
<dbReference type="Pfam" id="PF23274">
    <property type="entry name" value="DUF7077"/>
    <property type="match status" value="1"/>
</dbReference>
<gene>
    <name evidence="8" type="ORF">N0V89_009992</name>
</gene>
<dbReference type="Pfam" id="PF24965">
    <property type="entry name" value="TRS130_4HB"/>
    <property type="match status" value="1"/>
</dbReference>
<keyword evidence="9" id="KW-1185">Reference proteome</keyword>
<dbReference type="GO" id="GO:0030896">
    <property type="term" value="C:checkpoint clamp complex"/>
    <property type="evidence" value="ECO:0007669"/>
    <property type="project" value="InterPro"/>
</dbReference>
<keyword evidence="2" id="KW-0813">Transport</keyword>
<dbReference type="GO" id="GO:0000077">
    <property type="term" value="P:DNA damage checkpoint signaling"/>
    <property type="evidence" value="ECO:0007669"/>
    <property type="project" value="InterPro"/>
</dbReference>
<evidence type="ECO:0000259" key="6">
    <source>
        <dbReference type="Pfam" id="PF23036"/>
    </source>
</evidence>
<feature type="domain" description="TRAPPC10/Trs130 C-terminal" evidence="5">
    <location>
        <begin position="1373"/>
        <end position="1531"/>
    </location>
</feature>
<dbReference type="GO" id="GO:0006891">
    <property type="term" value="P:intra-Golgi vesicle-mediated transport"/>
    <property type="evidence" value="ECO:0007669"/>
    <property type="project" value="TreeGrafter"/>
</dbReference>
<accession>A0A9W9C8N9</accession>
<evidence type="ECO:0000259" key="5">
    <source>
        <dbReference type="Pfam" id="PF12584"/>
    </source>
</evidence>
<dbReference type="Pfam" id="PF04005">
    <property type="entry name" value="Hus1"/>
    <property type="match status" value="1"/>
</dbReference>
<dbReference type="Gene3D" id="3.70.10.10">
    <property type="match status" value="1"/>
</dbReference>
<feature type="compositionally biased region" description="Polar residues" evidence="4">
    <location>
        <begin position="88"/>
        <end position="104"/>
    </location>
</feature>
<dbReference type="GO" id="GO:0034498">
    <property type="term" value="P:early endosome to Golgi transport"/>
    <property type="evidence" value="ECO:0007669"/>
    <property type="project" value="TreeGrafter"/>
</dbReference>
<dbReference type="PANTHER" id="PTHR13251:SF3">
    <property type="entry name" value="TRAFFICKING PROTEIN PARTICLE COMPLEX SUBUNIT 10"/>
    <property type="match status" value="1"/>
</dbReference>
<evidence type="ECO:0000256" key="1">
    <source>
        <dbReference type="ARBA" id="ARBA00004555"/>
    </source>
</evidence>
<protein>
    <recommendedName>
        <fullName evidence="10">TMEM1 family protein-like protein</fullName>
    </recommendedName>
</protein>
<dbReference type="GeneID" id="80913522"/>
<dbReference type="PANTHER" id="PTHR13251">
    <property type="entry name" value="EPILEPSY HOLOPROSENCEPHALY CANDIDATE 1/TMEM1"/>
    <property type="match status" value="1"/>
</dbReference>
<feature type="region of interest" description="Disordered" evidence="4">
    <location>
        <begin position="88"/>
        <end position="119"/>
    </location>
</feature>
<dbReference type="OrthoDB" id="10256906at2759"/>
<dbReference type="RefSeq" id="XP_056068002.1">
    <property type="nucleotide sequence ID" value="XM_056218737.1"/>
</dbReference>
<keyword evidence="3" id="KW-0333">Golgi apparatus</keyword>